<dbReference type="InterPro" id="IPR004579">
    <property type="entry name" value="ERCC1/RAD10/SWI10"/>
</dbReference>
<dbReference type="PANTHER" id="PTHR12749">
    <property type="entry name" value="EXCISION REPAIR CROSS-COMPLEMENTING 1 ERCC1"/>
    <property type="match status" value="1"/>
</dbReference>
<keyword evidence="5" id="KW-0234">DNA repair</keyword>
<dbReference type="InterPro" id="IPR011335">
    <property type="entry name" value="Restrct_endonuc-II-like"/>
</dbReference>
<accession>A0A2T0FM04</accession>
<evidence type="ECO:0000313" key="9">
    <source>
        <dbReference type="Proteomes" id="UP000238350"/>
    </source>
</evidence>
<name>A0A2T0FM04_9ASCO</name>
<dbReference type="Gene3D" id="3.40.50.10130">
    <property type="match status" value="1"/>
</dbReference>
<comment type="subcellular location">
    <subcellularLocation>
        <location evidence="1">Nucleus</location>
    </subcellularLocation>
</comment>
<comment type="caution">
    <text evidence="8">The sequence shown here is derived from an EMBL/GenBank/DDBJ whole genome shotgun (WGS) entry which is preliminary data.</text>
</comment>
<dbReference type="GO" id="GO:0070522">
    <property type="term" value="C:ERCC4-ERCC1 complex"/>
    <property type="evidence" value="ECO:0007669"/>
    <property type="project" value="TreeGrafter"/>
</dbReference>
<dbReference type="Gene3D" id="1.10.150.20">
    <property type="entry name" value="5' to 3' exonuclease, C-terminal subdomain"/>
    <property type="match status" value="1"/>
</dbReference>
<dbReference type="GO" id="GO:0006312">
    <property type="term" value="P:mitotic recombination"/>
    <property type="evidence" value="ECO:0007669"/>
    <property type="project" value="TreeGrafter"/>
</dbReference>
<keyword evidence="6" id="KW-0539">Nucleus</keyword>
<evidence type="ECO:0000259" key="7">
    <source>
        <dbReference type="Pfam" id="PF03834"/>
    </source>
</evidence>
<evidence type="ECO:0000256" key="1">
    <source>
        <dbReference type="ARBA" id="ARBA00004123"/>
    </source>
</evidence>
<dbReference type="SUPFAM" id="SSF52980">
    <property type="entry name" value="Restriction endonuclease-like"/>
    <property type="match status" value="1"/>
</dbReference>
<dbReference type="Pfam" id="PF03834">
    <property type="entry name" value="Rad10"/>
    <property type="match status" value="1"/>
</dbReference>
<evidence type="ECO:0000256" key="6">
    <source>
        <dbReference type="ARBA" id="ARBA00023242"/>
    </source>
</evidence>
<organism evidence="8 9">
    <name type="scientific">Wickerhamiella sorbophila</name>
    <dbReference type="NCBI Taxonomy" id="45607"/>
    <lineage>
        <taxon>Eukaryota</taxon>
        <taxon>Fungi</taxon>
        <taxon>Dikarya</taxon>
        <taxon>Ascomycota</taxon>
        <taxon>Saccharomycotina</taxon>
        <taxon>Dipodascomycetes</taxon>
        <taxon>Dipodascales</taxon>
        <taxon>Trichomonascaceae</taxon>
        <taxon>Wickerhamiella</taxon>
    </lineage>
</organism>
<dbReference type="PANTHER" id="PTHR12749:SF0">
    <property type="entry name" value="DNA EXCISION REPAIR PROTEIN ERCC-1"/>
    <property type="match status" value="1"/>
</dbReference>
<proteinExistence type="inferred from homology"/>
<keyword evidence="3" id="KW-0227">DNA damage</keyword>
<protein>
    <submittedName>
        <fullName evidence="8">Mating-type switching protein swi10</fullName>
    </submittedName>
</protein>
<gene>
    <name evidence="8" type="ORF">B9G98_03638</name>
</gene>
<keyword evidence="9" id="KW-1185">Reference proteome</keyword>
<dbReference type="NCBIfam" id="TIGR00597">
    <property type="entry name" value="rad10"/>
    <property type="match status" value="1"/>
</dbReference>
<feature type="domain" description="ERCC1-like central" evidence="7">
    <location>
        <begin position="11"/>
        <end position="124"/>
    </location>
</feature>
<dbReference type="GO" id="GO:0003684">
    <property type="term" value="F:damaged DNA binding"/>
    <property type="evidence" value="ECO:0007669"/>
    <property type="project" value="InterPro"/>
</dbReference>
<evidence type="ECO:0000256" key="2">
    <source>
        <dbReference type="ARBA" id="ARBA00008283"/>
    </source>
</evidence>
<dbReference type="STRING" id="45607.A0A2T0FM04"/>
<evidence type="ECO:0000256" key="3">
    <source>
        <dbReference type="ARBA" id="ARBA00022763"/>
    </source>
</evidence>
<dbReference type="GO" id="GO:0000110">
    <property type="term" value="C:nucleotide-excision repair factor 1 complex"/>
    <property type="evidence" value="ECO:0007669"/>
    <property type="project" value="TreeGrafter"/>
</dbReference>
<dbReference type="InterPro" id="IPR047260">
    <property type="entry name" value="ERCC1-like_central_dom"/>
</dbReference>
<evidence type="ECO:0000256" key="4">
    <source>
        <dbReference type="ARBA" id="ARBA00023125"/>
    </source>
</evidence>
<evidence type="ECO:0000256" key="5">
    <source>
        <dbReference type="ARBA" id="ARBA00023204"/>
    </source>
</evidence>
<dbReference type="RefSeq" id="XP_024665963.1">
    <property type="nucleotide sequence ID" value="XM_024810195.1"/>
</dbReference>
<dbReference type="OrthoDB" id="10262814at2759"/>
<evidence type="ECO:0000313" key="8">
    <source>
        <dbReference type="EMBL" id="PRT56018.1"/>
    </source>
</evidence>
<dbReference type="GO" id="GO:0003697">
    <property type="term" value="F:single-stranded DNA binding"/>
    <property type="evidence" value="ECO:0007669"/>
    <property type="project" value="TreeGrafter"/>
</dbReference>
<comment type="similarity">
    <text evidence="2">Belongs to the ERCC1/RAD10/SWI10 family.</text>
</comment>
<reference evidence="8 9" key="1">
    <citation type="submission" date="2017-04" db="EMBL/GenBank/DDBJ databases">
        <title>Genome sequencing of [Candida] sorbophila.</title>
        <authorList>
            <person name="Ahn J.O."/>
        </authorList>
    </citation>
    <scope>NUCLEOTIDE SEQUENCE [LARGE SCALE GENOMIC DNA]</scope>
    <source>
        <strain evidence="8 9">DS02</strain>
    </source>
</reference>
<dbReference type="Proteomes" id="UP000238350">
    <property type="component" value="Unassembled WGS sequence"/>
</dbReference>
<keyword evidence="4" id="KW-0238">DNA-binding</keyword>
<dbReference type="EMBL" id="NDIQ01000022">
    <property type="protein sequence ID" value="PRT56018.1"/>
    <property type="molecule type" value="Genomic_DNA"/>
</dbReference>
<dbReference type="FunFam" id="3.40.50.10130:FF:000001">
    <property type="entry name" value="DNA excision repair protein ERCC-1"/>
    <property type="match status" value="1"/>
</dbReference>
<dbReference type="GeneID" id="36517386"/>
<dbReference type="CDD" id="cd22325">
    <property type="entry name" value="ERCC1_C-like"/>
    <property type="match status" value="1"/>
</dbReference>
<dbReference type="AlphaFoldDB" id="A0A2T0FM04"/>
<dbReference type="GO" id="GO:0070914">
    <property type="term" value="P:UV-damage excision repair"/>
    <property type="evidence" value="ECO:0007669"/>
    <property type="project" value="TreeGrafter"/>
</dbReference>
<sequence length="223" mass="24932">MNRPVGKAALIINGKRQRKNPLLAHLKHIECVYEDDIKADFVTGATSCVLFLSMSYHQVMGQYIYKRMAKLGRDFELRILLVQVDVENPTESLKELTKLAIHNDYALIVAWSAAEAADYLREFKRKERSTGESLKGSTKSDYKDQLAQVLGKVRGINRTNALSLSTNYGSFRQIVRGAASVDRMEGFGDLKSERFKKVLSEPFAVSKPFSSTTTTNPPPAAPN</sequence>
<dbReference type="GO" id="GO:0006302">
    <property type="term" value="P:double-strand break repair"/>
    <property type="evidence" value="ECO:0007669"/>
    <property type="project" value="UniProtKB-ARBA"/>
</dbReference>